<dbReference type="InterPro" id="IPR013783">
    <property type="entry name" value="Ig-like_fold"/>
</dbReference>
<dbReference type="FunFam" id="2.60.40.10:FF:000613">
    <property type="entry name" value="Leptin receptor"/>
    <property type="match status" value="1"/>
</dbReference>
<evidence type="ECO:0000256" key="1">
    <source>
        <dbReference type="ARBA" id="ARBA00004479"/>
    </source>
</evidence>
<dbReference type="CDD" id="cd00063">
    <property type="entry name" value="FN3"/>
    <property type="match status" value="2"/>
</dbReference>
<dbReference type="Pfam" id="PF18589">
    <property type="entry name" value="ObR_Ig"/>
    <property type="match status" value="2"/>
</dbReference>
<keyword evidence="2 8" id="KW-0812">Transmembrane</keyword>
<evidence type="ECO:0000256" key="3">
    <source>
        <dbReference type="ARBA" id="ARBA00022729"/>
    </source>
</evidence>
<evidence type="ECO:0000256" key="2">
    <source>
        <dbReference type="ARBA" id="ARBA00022692"/>
    </source>
</evidence>
<keyword evidence="6" id="KW-0675">Receptor</keyword>
<evidence type="ECO:0000259" key="9">
    <source>
        <dbReference type="PROSITE" id="PS50853"/>
    </source>
</evidence>
<organism evidence="10">
    <name type="scientific">Ursus maritimus</name>
    <name type="common">Polar bear</name>
    <name type="synonym">Thalarctos maritimus</name>
    <dbReference type="NCBI Taxonomy" id="29073"/>
    <lineage>
        <taxon>Eukaryota</taxon>
        <taxon>Metazoa</taxon>
        <taxon>Chordata</taxon>
        <taxon>Craniata</taxon>
        <taxon>Vertebrata</taxon>
        <taxon>Euteleostomi</taxon>
        <taxon>Mammalia</taxon>
        <taxon>Eutheria</taxon>
        <taxon>Laurasiatheria</taxon>
        <taxon>Carnivora</taxon>
        <taxon>Caniformia</taxon>
        <taxon>Ursidae</taxon>
        <taxon>Ursus</taxon>
    </lineage>
</organism>
<dbReference type="FunFam" id="2.60.40.10:FF:000568">
    <property type="entry name" value="Leptin receptor"/>
    <property type="match status" value="1"/>
</dbReference>
<feature type="domain" description="Fibronectin type-III" evidence="9">
    <location>
        <begin position="239"/>
        <end position="333"/>
    </location>
</feature>
<accession>A0A452TS34</accession>
<keyword evidence="5 8" id="KW-0472">Membrane</keyword>
<dbReference type="FunFam" id="2.60.40.10:FF:000558">
    <property type="entry name" value="Leptin receptor"/>
    <property type="match status" value="1"/>
</dbReference>
<dbReference type="AlphaFoldDB" id="A0A452TS34"/>
<evidence type="ECO:0000256" key="7">
    <source>
        <dbReference type="ARBA" id="ARBA00023180"/>
    </source>
</evidence>
<sequence>MTCQKFSVALLHWEFIYLTTAFNLAYPITPWRFKLSCMTPNTTYDFLLPTGISKNTSNLNEHNEAVVEDKLNSSSTYFSNLSSKTTFHCCFWSKEEKNCSVHADNTEGKAFISTVNSLVFQQIGANWNIQCWMKEDLKLFICYMESLFKNPFKTYDLKVHLLYVLPEVLDESPPVPQKGSFQIVQCNCSVHDSCECQVPVPTAKLNHTLLLYLKITSGGINFQSPLMSVQPINVVKPDPPLGLHMEITDAGNLKISWSSPTLVPFQLQYQVKYSENSSTNMRKADEIVSATSLLIDSVLPGSSYEVQVRGKRLDGPGIWGDWSTPLIFTTQDVIYFPPKILTSVGSNVSIHCIYKNENEIVSSKKIVWWLNLAEKIPASQYTVLGDRVSKVTFPNLNATRPRGKFTYDAVYCCNQQECHHRYAELYVIDVNINISCETDGYLTKMTCRWSTNAIQSLMGSTLQLRYHRSSLYCSDVPSIHPISEPKDCHLQRDGFYECIFQPIFLLSGYTMWIKINHSLGSLDSPPTCVVPDSVVKPLPPSSVKAEITVKIGLLKISWEKPVFPENNLKFQIRYGLNGKEVQWKIYEVYDAKSKSASVLVPDLCAVYAVQVRCQRLDGLGYWSNWSSPAYTVVMDIKVPTRGPEFWRIINEDTTKKERNVTLLWKPLMKNDSLCSVRKYVVKHHTSRNGTWSEDVGNHTKFTFLWTEQGHSVTVLAVNSIGASFVNFNLTFSWPVSKVNTVQSLSAYPLNSSCVLLSWTLSPSDYYLMYFVTEWKILNEDSEIKWLRIPPSVKKYYIHVIINLNKIHDAGLYVIVPIIISSSILLLGTLLISHQRMKKLFWEDVPNPKNCSWAQGLNFQKPETFEHLFIKHTESVIFGPLLLEPETISEDISVDTSWKNKDEMVPTTMVSLLLTTPDLEKGSLCIRDQNTSANFSELESTVIAREDESRRQPSVRYATLLGSSKSSEIDEEQGLINSSVSKCFSSKHSLPKGSFSNSSWEIETQAFFILSDQHPNIISPHLPFSEGLDELLKLEGNFPEENNGERSVYYLGVTSIKKRESGVFLTDESQVLCPFPAHCLFTDIRILQDSCSHLVENNFNLGTSGQKTFVSYMPQFQICSTQTQKIMENKMCDLTV</sequence>
<dbReference type="PROSITE" id="PS50853">
    <property type="entry name" value="FN3"/>
    <property type="match status" value="2"/>
</dbReference>
<keyword evidence="7" id="KW-0325">Glycoprotein</keyword>
<dbReference type="InterPro" id="IPR010457">
    <property type="entry name" value="IgC2-like_lig-bd"/>
</dbReference>
<dbReference type="InterPro" id="IPR036116">
    <property type="entry name" value="FN3_sf"/>
</dbReference>
<name>A0A452TS34_URSMA</name>
<feature type="transmembrane region" description="Helical" evidence="8">
    <location>
        <begin position="809"/>
        <end position="831"/>
    </location>
</feature>
<keyword evidence="3" id="KW-0732">Signal</keyword>
<dbReference type="GeneTree" id="ENSGT00730000111209"/>
<dbReference type="PANTHER" id="PTHR23037">
    <property type="entry name" value="CYTOKINE RECEPTOR"/>
    <property type="match status" value="1"/>
</dbReference>
<dbReference type="Pfam" id="PF06328">
    <property type="entry name" value="Lep_receptor_Ig"/>
    <property type="match status" value="1"/>
</dbReference>
<evidence type="ECO:0000256" key="6">
    <source>
        <dbReference type="ARBA" id="ARBA00023170"/>
    </source>
</evidence>
<reference evidence="10" key="1">
    <citation type="submission" date="2019-03" db="UniProtKB">
        <authorList>
            <consortium name="Ensembl"/>
        </authorList>
    </citation>
    <scope>IDENTIFICATION</scope>
</reference>
<proteinExistence type="predicted"/>
<dbReference type="GO" id="GO:0004896">
    <property type="term" value="F:cytokine receptor activity"/>
    <property type="evidence" value="ECO:0007669"/>
    <property type="project" value="TreeGrafter"/>
</dbReference>
<dbReference type="GO" id="GO:0009897">
    <property type="term" value="C:external side of plasma membrane"/>
    <property type="evidence" value="ECO:0007669"/>
    <property type="project" value="TreeGrafter"/>
</dbReference>
<dbReference type="FunFam" id="2.60.40.10:FF:000494">
    <property type="entry name" value="Leptin receptor"/>
    <property type="match status" value="1"/>
</dbReference>
<evidence type="ECO:0000256" key="5">
    <source>
        <dbReference type="ARBA" id="ARBA00023136"/>
    </source>
</evidence>
<dbReference type="FunFam" id="2.60.40.10:FF:000515">
    <property type="entry name" value="Leptin receptor"/>
    <property type="match status" value="1"/>
</dbReference>
<dbReference type="InterPro" id="IPR003961">
    <property type="entry name" value="FN3_dom"/>
</dbReference>
<keyword evidence="4 8" id="KW-1133">Transmembrane helix</keyword>
<evidence type="ECO:0000256" key="4">
    <source>
        <dbReference type="ARBA" id="ARBA00022989"/>
    </source>
</evidence>
<evidence type="ECO:0000256" key="8">
    <source>
        <dbReference type="SAM" id="Phobius"/>
    </source>
</evidence>
<dbReference type="Ensembl" id="ENSUMAT00000013157.1">
    <property type="protein sequence ID" value="ENSUMAP00000011048.1"/>
    <property type="gene ID" value="ENSUMAG00000007490.1"/>
</dbReference>
<dbReference type="Gene3D" id="2.60.40.10">
    <property type="entry name" value="Immunoglobulins"/>
    <property type="match status" value="5"/>
</dbReference>
<evidence type="ECO:0000313" key="10">
    <source>
        <dbReference type="Ensembl" id="ENSUMAP00000011048"/>
    </source>
</evidence>
<dbReference type="FunFam" id="2.60.40.10:FF:000688">
    <property type="entry name" value="Leptin receptor"/>
    <property type="match status" value="1"/>
</dbReference>
<dbReference type="SMART" id="SM00060">
    <property type="entry name" value="FN3"/>
    <property type="match status" value="3"/>
</dbReference>
<dbReference type="PANTHER" id="PTHR23037:SF44">
    <property type="entry name" value="LEPTIN RECEPTOR"/>
    <property type="match status" value="1"/>
</dbReference>
<comment type="subcellular location">
    <subcellularLocation>
        <location evidence="1">Membrane</location>
        <topology evidence="1">Single-pass type I membrane protein</topology>
    </subcellularLocation>
</comment>
<protein>
    <submittedName>
        <fullName evidence="10">Leptin receptor</fullName>
    </submittedName>
</protein>
<gene>
    <name evidence="10" type="primary">LEPR</name>
</gene>
<dbReference type="Pfam" id="PF00041">
    <property type="entry name" value="fn3"/>
    <property type="match status" value="1"/>
</dbReference>
<feature type="domain" description="Fibronectin type-III" evidence="9">
    <location>
        <begin position="539"/>
        <end position="634"/>
    </location>
</feature>
<dbReference type="SUPFAM" id="SSF49265">
    <property type="entry name" value="Fibronectin type III"/>
    <property type="match status" value="4"/>
</dbReference>
<dbReference type="InterPro" id="IPR041182">
    <property type="entry name" value="LEP-R_IGD"/>
</dbReference>